<feature type="non-terminal residue" evidence="2">
    <location>
        <position position="91"/>
    </location>
</feature>
<sequence>MSKGNSRAARPLPELQDGVSTTNTDLQSTPKGSGNRLPSLRPKRDLTLGGPPPPRNSKKTFAPTIPVRRKKVATEPVVPPSPDGARRRRER</sequence>
<name>A0AA35QY31_GEOBA</name>
<gene>
    <name evidence="2" type="ORF">GBAR_LOCUS1784</name>
</gene>
<organism evidence="2 3">
    <name type="scientific">Geodia barretti</name>
    <name type="common">Barrett's horny sponge</name>
    <dbReference type="NCBI Taxonomy" id="519541"/>
    <lineage>
        <taxon>Eukaryota</taxon>
        <taxon>Metazoa</taxon>
        <taxon>Porifera</taxon>
        <taxon>Demospongiae</taxon>
        <taxon>Heteroscleromorpha</taxon>
        <taxon>Tetractinellida</taxon>
        <taxon>Astrophorina</taxon>
        <taxon>Geodiidae</taxon>
        <taxon>Geodia</taxon>
    </lineage>
</organism>
<feature type="region of interest" description="Disordered" evidence="1">
    <location>
        <begin position="1"/>
        <end position="91"/>
    </location>
</feature>
<keyword evidence="3" id="KW-1185">Reference proteome</keyword>
<feature type="compositionally biased region" description="Polar residues" evidence="1">
    <location>
        <begin position="18"/>
        <end position="32"/>
    </location>
</feature>
<evidence type="ECO:0000256" key="1">
    <source>
        <dbReference type="SAM" id="MobiDB-lite"/>
    </source>
</evidence>
<proteinExistence type="predicted"/>
<dbReference type="EMBL" id="CASHTH010000260">
    <property type="protein sequence ID" value="CAI7995900.1"/>
    <property type="molecule type" value="Genomic_DNA"/>
</dbReference>
<protein>
    <submittedName>
        <fullName evidence="2">Uncharacterized protein</fullName>
    </submittedName>
</protein>
<dbReference type="Proteomes" id="UP001174909">
    <property type="component" value="Unassembled WGS sequence"/>
</dbReference>
<accession>A0AA35QY31</accession>
<evidence type="ECO:0000313" key="2">
    <source>
        <dbReference type="EMBL" id="CAI7995900.1"/>
    </source>
</evidence>
<reference evidence="2" key="1">
    <citation type="submission" date="2023-03" db="EMBL/GenBank/DDBJ databases">
        <authorList>
            <person name="Steffen K."/>
            <person name="Cardenas P."/>
        </authorList>
    </citation>
    <scope>NUCLEOTIDE SEQUENCE</scope>
</reference>
<evidence type="ECO:0000313" key="3">
    <source>
        <dbReference type="Proteomes" id="UP001174909"/>
    </source>
</evidence>
<comment type="caution">
    <text evidence="2">The sequence shown here is derived from an EMBL/GenBank/DDBJ whole genome shotgun (WGS) entry which is preliminary data.</text>
</comment>
<dbReference type="AlphaFoldDB" id="A0AA35QY31"/>